<keyword evidence="2" id="KW-1185">Reference proteome</keyword>
<organism evidence="1 2">
    <name type="scientific">Pseudoclavibacter helvolus</name>
    <dbReference type="NCBI Taxonomy" id="255205"/>
    <lineage>
        <taxon>Bacteria</taxon>
        <taxon>Bacillati</taxon>
        <taxon>Actinomycetota</taxon>
        <taxon>Actinomycetes</taxon>
        <taxon>Micrococcales</taxon>
        <taxon>Microbacteriaceae</taxon>
        <taxon>Pseudoclavibacter</taxon>
    </lineage>
</organism>
<reference evidence="1 2" key="1">
    <citation type="submission" date="2020-08" db="EMBL/GenBank/DDBJ databases">
        <title>Sequencing the genomes of 1000 actinobacteria strains.</title>
        <authorList>
            <person name="Klenk H.-P."/>
        </authorList>
    </citation>
    <scope>NUCLEOTIDE SEQUENCE [LARGE SCALE GENOMIC DNA]</scope>
    <source>
        <strain evidence="1 2">DSM 20419</strain>
    </source>
</reference>
<evidence type="ECO:0000313" key="2">
    <source>
        <dbReference type="Proteomes" id="UP000545286"/>
    </source>
</evidence>
<proteinExistence type="predicted"/>
<gene>
    <name evidence="1" type="ORF">FHX72_000904</name>
</gene>
<sequence length="300" mass="32688">MAHLLFKPEEAAKGTIAALRHLSNLPRTVRQDFSTEFVAGRGQTVNVLAPITAGEAKVYTKAKRDAREAIQFNELNQKWVPVTLEDQIYNAVRLPDDFATFRLTDMTKQVLRPQAESVVDGLALPLVTRMQAIQRAGATEAVIPDILPDGSNFRQVLIQTRRVLNDRKVPTTGRTFAVGSAGEAAALSDELLQKANESGTTETLRNATIGRLFGFDIVADPALPETFGIAYHKDAFAFVTRPSAPPKGAAFSGTASEGGFALRWIQHYNPLQLEDQSIVDTFYGATTLEAKFAVSVGVEE</sequence>
<evidence type="ECO:0000313" key="1">
    <source>
        <dbReference type="EMBL" id="MBB2956792.1"/>
    </source>
</evidence>
<dbReference type="AlphaFoldDB" id="A0A7W4YE41"/>
<evidence type="ECO:0008006" key="3">
    <source>
        <dbReference type="Google" id="ProtNLM"/>
    </source>
</evidence>
<protein>
    <recommendedName>
        <fullName evidence="3">Major capsid protein E</fullName>
    </recommendedName>
</protein>
<dbReference type="EMBL" id="JACHWJ010000001">
    <property type="protein sequence ID" value="MBB2956792.1"/>
    <property type="molecule type" value="Genomic_DNA"/>
</dbReference>
<name>A0A7W4YE41_9MICO</name>
<accession>A0A7W4YE41</accession>
<dbReference type="Proteomes" id="UP000545286">
    <property type="component" value="Unassembled WGS sequence"/>
</dbReference>
<comment type="caution">
    <text evidence="1">The sequence shown here is derived from an EMBL/GenBank/DDBJ whole genome shotgun (WGS) entry which is preliminary data.</text>
</comment>
<dbReference type="RefSeq" id="WP_183623221.1">
    <property type="nucleotide sequence ID" value="NZ_JACHWJ010000001.1"/>
</dbReference>